<dbReference type="CDD" id="cd14748">
    <property type="entry name" value="PBP2_UgpB"/>
    <property type="match status" value="1"/>
</dbReference>
<evidence type="ECO:0000256" key="3">
    <source>
        <dbReference type="ARBA" id="ARBA00022729"/>
    </source>
</evidence>
<dbReference type="EMBL" id="DWUY01000038">
    <property type="protein sequence ID" value="HJD27713.1"/>
    <property type="molecule type" value="Genomic_DNA"/>
</dbReference>
<keyword evidence="3 5" id="KW-0732">Signal</keyword>
<protein>
    <submittedName>
        <fullName evidence="6">ABC transporter substrate-binding protein</fullName>
    </submittedName>
</protein>
<feature type="chain" id="PRO_5038701949" evidence="5">
    <location>
        <begin position="20"/>
        <end position="446"/>
    </location>
</feature>
<dbReference type="InterPro" id="IPR006059">
    <property type="entry name" value="SBP"/>
</dbReference>
<dbReference type="PANTHER" id="PTHR30061">
    <property type="entry name" value="MALTOSE-BINDING PERIPLASMIC PROTEIN"/>
    <property type="match status" value="1"/>
</dbReference>
<feature type="compositionally biased region" description="Gly residues" evidence="4">
    <location>
        <begin position="25"/>
        <end position="43"/>
    </location>
</feature>
<dbReference type="GO" id="GO:0042956">
    <property type="term" value="P:maltodextrin transmembrane transport"/>
    <property type="evidence" value="ECO:0007669"/>
    <property type="project" value="TreeGrafter"/>
</dbReference>
<organism evidence="6 7">
    <name type="scientific">Candidatus Blautia avicola</name>
    <dbReference type="NCBI Taxonomy" id="2838483"/>
    <lineage>
        <taxon>Bacteria</taxon>
        <taxon>Bacillati</taxon>
        <taxon>Bacillota</taxon>
        <taxon>Clostridia</taxon>
        <taxon>Lachnospirales</taxon>
        <taxon>Lachnospiraceae</taxon>
        <taxon>Blautia</taxon>
    </lineage>
</organism>
<comment type="similarity">
    <text evidence="1">Belongs to the bacterial solute-binding protein 1 family.</text>
</comment>
<evidence type="ECO:0000313" key="6">
    <source>
        <dbReference type="EMBL" id="HJD27713.1"/>
    </source>
</evidence>
<dbReference type="GO" id="GO:0055052">
    <property type="term" value="C:ATP-binding cassette (ABC) transporter complex, substrate-binding subunit-containing"/>
    <property type="evidence" value="ECO:0007669"/>
    <property type="project" value="TreeGrafter"/>
</dbReference>
<reference evidence="6" key="1">
    <citation type="journal article" date="2021" name="PeerJ">
        <title>Extensive microbial diversity within the chicken gut microbiome revealed by metagenomics and culture.</title>
        <authorList>
            <person name="Gilroy R."/>
            <person name="Ravi A."/>
            <person name="Getino M."/>
            <person name="Pursley I."/>
            <person name="Horton D.L."/>
            <person name="Alikhan N.F."/>
            <person name="Baker D."/>
            <person name="Gharbi K."/>
            <person name="Hall N."/>
            <person name="Watson M."/>
            <person name="Adriaenssens E.M."/>
            <person name="Foster-Nyarko E."/>
            <person name="Jarju S."/>
            <person name="Secka A."/>
            <person name="Antonio M."/>
            <person name="Oren A."/>
            <person name="Chaudhuri R.R."/>
            <person name="La Ragione R."/>
            <person name="Hildebrand F."/>
            <person name="Pallen M.J."/>
        </authorList>
    </citation>
    <scope>NUCLEOTIDE SEQUENCE</scope>
    <source>
        <strain evidence="6">ChiBcec6-4105</strain>
    </source>
</reference>
<dbReference type="GO" id="GO:0015768">
    <property type="term" value="P:maltose transport"/>
    <property type="evidence" value="ECO:0007669"/>
    <property type="project" value="TreeGrafter"/>
</dbReference>
<comment type="caution">
    <text evidence="6">The sequence shown here is derived from an EMBL/GenBank/DDBJ whole genome shotgun (WGS) entry which is preliminary data.</text>
</comment>
<dbReference type="AlphaFoldDB" id="A0A9D2QQD6"/>
<evidence type="ECO:0000256" key="1">
    <source>
        <dbReference type="ARBA" id="ARBA00008520"/>
    </source>
</evidence>
<proteinExistence type="inferred from homology"/>
<dbReference type="Proteomes" id="UP000823892">
    <property type="component" value="Unassembled WGS sequence"/>
</dbReference>
<dbReference type="Gene3D" id="3.40.190.10">
    <property type="entry name" value="Periplasmic binding protein-like II"/>
    <property type="match status" value="2"/>
</dbReference>
<evidence type="ECO:0000256" key="5">
    <source>
        <dbReference type="SAM" id="SignalP"/>
    </source>
</evidence>
<reference evidence="6" key="2">
    <citation type="submission" date="2021-04" db="EMBL/GenBank/DDBJ databases">
        <authorList>
            <person name="Gilroy R."/>
        </authorList>
    </citation>
    <scope>NUCLEOTIDE SEQUENCE</scope>
    <source>
        <strain evidence="6">ChiBcec6-4105</strain>
    </source>
</reference>
<sequence length="446" mass="48264">MKKRFQKLAALFLVGSMTAALVSGCGGTSGGSSSGDSGDGGSSSGEPAEVTLWHYFEAEAPAFEALIEEYNESQDAIHITPTFVSREELMNQYTIGAVSGELPDIGMVDSPDMASYISLGVFEDITEDLQDWEDLENFYAGPLLSAQDAEGHYYGLPQNSNCLTLCCNMDILNAAGFDAPPTTWDEFREVCEKTTDTANGVYGFSMCAIGTEEGTFQILPWIWSAGGDISDLTSAGSVKAIQFLTDLVQDGYMSKEVVNWQQSDAYNAFCAGKAAMFESGTWQLQDIDEKINGTFNYEYGLLPMDQEYASCIGGENFGVCTGTEYKDECVDFLKWFMSAEKNAEFTAAATKLPVRSDAVGLQEIFTTDERYAVFNEEMNYARPRGPHAQWPTLSEALYNATQQAMLGDQSVEDALAGAASVIDPILAEDPLPESNAGGGVADDVNQ</sequence>
<dbReference type="Pfam" id="PF13416">
    <property type="entry name" value="SBP_bac_8"/>
    <property type="match status" value="1"/>
</dbReference>
<dbReference type="PROSITE" id="PS51257">
    <property type="entry name" value="PROKAR_LIPOPROTEIN"/>
    <property type="match status" value="1"/>
</dbReference>
<evidence type="ECO:0000256" key="4">
    <source>
        <dbReference type="SAM" id="MobiDB-lite"/>
    </source>
</evidence>
<evidence type="ECO:0000313" key="7">
    <source>
        <dbReference type="Proteomes" id="UP000823892"/>
    </source>
</evidence>
<accession>A0A9D2QQD6</accession>
<gene>
    <name evidence="6" type="ORF">H9914_01745</name>
</gene>
<keyword evidence="2" id="KW-0813">Transport</keyword>
<feature type="signal peptide" evidence="5">
    <location>
        <begin position="1"/>
        <end position="19"/>
    </location>
</feature>
<evidence type="ECO:0000256" key="2">
    <source>
        <dbReference type="ARBA" id="ARBA00022448"/>
    </source>
</evidence>
<dbReference type="SUPFAM" id="SSF53850">
    <property type="entry name" value="Periplasmic binding protein-like II"/>
    <property type="match status" value="1"/>
</dbReference>
<name>A0A9D2QQD6_9FIRM</name>
<dbReference type="GO" id="GO:1901982">
    <property type="term" value="F:maltose binding"/>
    <property type="evidence" value="ECO:0007669"/>
    <property type="project" value="TreeGrafter"/>
</dbReference>
<feature type="region of interest" description="Disordered" evidence="4">
    <location>
        <begin position="25"/>
        <end position="45"/>
    </location>
</feature>
<dbReference type="PANTHER" id="PTHR30061:SF50">
    <property type="entry name" value="MALTOSE_MALTODEXTRIN-BINDING PERIPLASMIC PROTEIN"/>
    <property type="match status" value="1"/>
</dbReference>